<reference evidence="3 4" key="1">
    <citation type="journal article" date="2008" name="PLoS ONE">
        <title>Environmental adaptation: genomic analysis of the piezotolerant and psychrotolerant deep-sea iron reducing bacterium Shewanella piezotolerans WP3.</title>
        <authorList>
            <person name="Wang F."/>
            <person name="Wang J."/>
            <person name="Jian H."/>
            <person name="Zhang B."/>
            <person name="Li S."/>
            <person name="Wang F."/>
            <person name="Zeng X."/>
            <person name="Gao L."/>
            <person name="Bartlett D.H."/>
            <person name="Yu J."/>
            <person name="Hu S."/>
            <person name="Xiao X."/>
        </authorList>
    </citation>
    <scope>NUCLEOTIDE SEQUENCE [LARGE SCALE GENOMIC DNA]</scope>
    <source>
        <strain evidence="4">WP3 / JCM 13877</strain>
    </source>
</reference>
<accession>B8CVA2</accession>
<gene>
    <name evidence="3" type="ordered locus">swp_4962</name>
</gene>
<dbReference type="Pfam" id="PF01965">
    <property type="entry name" value="DJ-1_PfpI"/>
    <property type="match status" value="1"/>
</dbReference>
<dbReference type="AlphaFoldDB" id="B8CVA2"/>
<dbReference type="InterPro" id="IPR029062">
    <property type="entry name" value="Class_I_gatase-like"/>
</dbReference>
<evidence type="ECO:0000313" key="4">
    <source>
        <dbReference type="Proteomes" id="UP000000753"/>
    </source>
</evidence>
<dbReference type="eggNOG" id="COG0693">
    <property type="taxonomic scope" value="Bacteria"/>
</dbReference>
<dbReference type="InterPro" id="IPR006311">
    <property type="entry name" value="TAT_signal"/>
</dbReference>
<dbReference type="RefSeq" id="WP_020914907.1">
    <property type="nucleotide sequence ID" value="NC_011566.1"/>
</dbReference>
<feature type="chain" id="PRO_5002870297" evidence="1">
    <location>
        <begin position="28"/>
        <end position="237"/>
    </location>
</feature>
<dbReference type="PANTHER" id="PTHR43130:SF15">
    <property type="entry name" value="THIJ_PFPI FAMILY PROTEIN (AFU_ORTHOLOGUE AFUA_5G14240)"/>
    <property type="match status" value="1"/>
</dbReference>
<dbReference type="InterPro" id="IPR002818">
    <property type="entry name" value="DJ-1/PfpI"/>
</dbReference>
<feature type="domain" description="DJ-1/PfpI" evidence="2">
    <location>
        <begin position="43"/>
        <end position="201"/>
    </location>
</feature>
<dbReference type="CDD" id="cd03139">
    <property type="entry name" value="GATase1_PfpI_2"/>
    <property type="match status" value="1"/>
</dbReference>
<dbReference type="HOGENOM" id="CLU_000445_44_8_6"/>
<dbReference type="PANTHER" id="PTHR43130">
    <property type="entry name" value="ARAC-FAMILY TRANSCRIPTIONAL REGULATOR"/>
    <property type="match status" value="1"/>
</dbReference>
<dbReference type="PROSITE" id="PS51318">
    <property type="entry name" value="TAT"/>
    <property type="match status" value="1"/>
</dbReference>
<feature type="signal peptide" evidence="1">
    <location>
        <begin position="1"/>
        <end position="27"/>
    </location>
</feature>
<proteinExistence type="predicted"/>
<keyword evidence="1" id="KW-0732">Signal</keyword>
<dbReference type="Gene3D" id="3.40.50.880">
    <property type="match status" value="1"/>
</dbReference>
<organism evidence="3 4">
    <name type="scientific">Shewanella piezotolerans (strain WP3 / JCM 13877)</name>
    <dbReference type="NCBI Taxonomy" id="225849"/>
    <lineage>
        <taxon>Bacteria</taxon>
        <taxon>Pseudomonadati</taxon>
        <taxon>Pseudomonadota</taxon>
        <taxon>Gammaproteobacteria</taxon>
        <taxon>Alteromonadales</taxon>
        <taxon>Shewanellaceae</taxon>
        <taxon>Shewanella</taxon>
    </lineage>
</organism>
<dbReference type="InterPro" id="IPR052158">
    <property type="entry name" value="INH-QAR"/>
</dbReference>
<evidence type="ECO:0000259" key="2">
    <source>
        <dbReference type="Pfam" id="PF01965"/>
    </source>
</evidence>
<dbReference type="SUPFAM" id="SSF52317">
    <property type="entry name" value="Class I glutamine amidotransferase-like"/>
    <property type="match status" value="1"/>
</dbReference>
<protein>
    <submittedName>
        <fullName evidence="3">ThiJ/PfpI family protein</fullName>
    </submittedName>
</protein>
<dbReference type="EMBL" id="CP000472">
    <property type="protein sequence ID" value="ACJ31578.1"/>
    <property type="molecule type" value="Genomic_DNA"/>
</dbReference>
<keyword evidence="4" id="KW-1185">Reference proteome</keyword>
<evidence type="ECO:0000313" key="3">
    <source>
        <dbReference type="EMBL" id="ACJ31578.1"/>
    </source>
</evidence>
<dbReference type="Proteomes" id="UP000000753">
    <property type="component" value="Chromosome"/>
</dbReference>
<sequence length="237" mass="26036">MLKRRQFLKMGSAAVASSLLTLPVVTAANTTATTALFQPNRYRVLALVFDDYETLDLHGPIEMLGHMPNVEIKLVGPTEFVKSYQGPRVVADVLMDSTYDCDLLLIPGGLGTRTLVDNVPMLQWLAAQVECSEKVFSICTGSALLAKTTKLSGVTATTNKMAYKWVTSLAENVNWQPKARWVDDGKFLTSSGVSAGTDAALYWVKTLHGEVEARRIETLTEYHWVDDSSNDPYAVSL</sequence>
<name>B8CVA2_SHEPW</name>
<dbReference type="OrthoDB" id="9803764at2"/>
<evidence type="ECO:0000256" key="1">
    <source>
        <dbReference type="SAM" id="SignalP"/>
    </source>
</evidence>
<dbReference type="STRING" id="225849.swp_4962"/>
<dbReference type="KEGG" id="swp:swp_4962"/>